<accession>W1NTE6</accession>
<dbReference type="AlphaFoldDB" id="W1NTE6"/>
<dbReference type="HOGENOM" id="CLU_2486353_0_0_1"/>
<gene>
    <name evidence="2" type="ORF">AMTR_s00072p00076980</name>
</gene>
<proteinExistence type="predicted"/>
<evidence type="ECO:0000256" key="1">
    <source>
        <dbReference type="SAM" id="MobiDB-lite"/>
    </source>
</evidence>
<sequence>MNQIQSESPAKPVNPKPPMIKKPQSTLPKFIRSLLCGGSSEVSEKTKIELKKVMEHAKESNVPPSKVAFICSLKKSILRMMQVLSYE</sequence>
<protein>
    <submittedName>
        <fullName evidence="2">Uncharacterized protein</fullName>
    </submittedName>
</protein>
<evidence type="ECO:0000313" key="3">
    <source>
        <dbReference type="Proteomes" id="UP000017836"/>
    </source>
</evidence>
<organism evidence="2 3">
    <name type="scientific">Amborella trichopoda</name>
    <dbReference type="NCBI Taxonomy" id="13333"/>
    <lineage>
        <taxon>Eukaryota</taxon>
        <taxon>Viridiplantae</taxon>
        <taxon>Streptophyta</taxon>
        <taxon>Embryophyta</taxon>
        <taxon>Tracheophyta</taxon>
        <taxon>Spermatophyta</taxon>
        <taxon>Magnoliopsida</taxon>
        <taxon>Amborellales</taxon>
        <taxon>Amborellaceae</taxon>
        <taxon>Amborella</taxon>
    </lineage>
</organism>
<reference evidence="3" key="1">
    <citation type="journal article" date="2013" name="Science">
        <title>The Amborella genome and the evolution of flowering plants.</title>
        <authorList>
            <consortium name="Amborella Genome Project"/>
        </authorList>
    </citation>
    <scope>NUCLEOTIDE SEQUENCE [LARGE SCALE GENOMIC DNA]</scope>
</reference>
<dbReference type="EMBL" id="KI395332">
    <property type="protein sequence ID" value="ERM98400.1"/>
    <property type="molecule type" value="Genomic_DNA"/>
</dbReference>
<name>W1NTE6_AMBTC</name>
<dbReference type="Gramene" id="ERM98400">
    <property type="protein sequence ID" value="ERM98400"/>
    <property type="gene ID" value="AMTR_s00072p00076980"/>
</dbReference>
<keyword evidence="3" id="KW-1185">Reference proteome</keyword>
<feature type="region of interest" description="Disordered" evidence="1">
    <location>
        <begin position="1"/>
        <end position="25"/>
    </location>
</feature>
<evidence type="ECO:0000313" key="2">
    <source>
        <dbReference type="EMBL" id="ERM98400.1"/>
    </source>
</evidence>
<dbReference type="Proteomes" id="UP000017836">
    <property type="component" value="Unassembled WGS sequence"/>
</dbReference>